<sequence>MLEFEFICFVMLWLQYFGLKTVTSPTTKVVTNTEKAIIVCVCIHHLPNLEYMDYALWLFLQQWAYERKLE</sequence>
<reference evidence="1 2" key="1">
    <citation type="journal article" date="2022" name="DNA Res.">
        <title>Chromosomal-level genome assembly of the orchid tree Bauhinia variegata (Leguminosae; Cercidoideae) supports the allotetraploid origin hypothesis of Bauhinia.</title>
        <authorList>
            <person name="Zhong Y."/>
            <person name="Chen Y."/>
            <person name="Zheng D."/>
            <person name="Pang J."/>
            <person name="Liu Y."/>
            <person name="Luo S."/>
            <person name="Meng S."/>
            <person name="Qian L."/>
            <person name="Wei D."/>
            <person name="Dai S."/>
            <person name="Zhou R."/>
        </authorList>
    </citation>
    <scope>NUCLEOTIDE SEQUENCE [LARGE SCALE GENOMIC DNA]</scope>
    <source>
        <strain evidence="1">BV-YZ2020</strain>
    </source>
</reference>
<evidence type="ECO:0000313" key="2">
    <source>
        <dbReference type="Proteomes" id="UP000828941"/>
    </source>
</evidence>
<protein>
    <submittedName>
        <fullName evidence="1">Uncharacterized protein</fullName>
    </submittedName>
</protein>
<gene>
    <name evidence="1" type="ORF">L6164_003577</name>
</gene>
<dbReference type="EMBL" id="CM039427">
    <property type="protein sequence ID" value="KAI4354731.1"/>
    <property type="molecule type" value="Genomic_DNA"/>
</dbReference>
<organism evidence="1 2">
    <name type="scientific">Bauhinia variegata</name>
    <name type="common">Purple orchid tree</name>
    <name type="synonym">Phanera variegata</name>
    <dbReference type="NCBI Taxonomy" id="167791"/>
    <lineage>
        <taxon>Eukaryota</taxon>
        <taxon>Viridiplantae</taxon>
        <taxon>Streptophyta</taxon>
        <taxon>Embryophyta</taxon>
        <taxon>Tracheophyta</taxon>
        <taxon>Spermatophyta</taxon>
        <taxon>Magnoliopsida</taxon>
        <taxon>eudicotyledons</taxon>
        <taxon>Gunneridae</taxon>
        <taxon>Pentapetalae</taxon>
        <taxon>rosids</taxon>
        <taxon>fabids</taxon>
        <taxon>Fabales</taxon>
        <taxon>Fabaceae</taxon>
        <taxon>Cercidoideae</taxon>
        <taxon>Cercideae</taxon>
        <taxon>Bauhiniinae</taxon>
        <taxon>Bauhinia</taxon>
    </lineage>
</organism>
<proteinExistence type="predicted"/>
<dbReference type="Proteomes" id="UP000828941">
    <property type="component" value="Chromosome 2"/>
</dbReference>
<name>A0ACB9Q1R3_BAUVA</name>
<keyword evidence="2" id="KW-1185">Reference proteome</keyword>
<evidence type="ECO:0000313" key="1">
    <source>
        <dbReference type="EMBL" id="KAI4354731.1"/>
    </source>
</evidence>
<accession>A0ACB9Q1R3</accession>
<comment type="caution">
    <text evidence="1">The sequence shown here is derived from an EMBL/GenBank/DDBJ whole genome shotgun (WGS) entry which is preliminary data.</text>
</comment>